<keyword evidence="2" id="KW-1185">Reference proteome</keyword>
<dbReference type="EMBL" id="JAKOGI010000676">
    <property type="protein sequence ID" value="KAJ8431634.1"/>
    <property type="molecule type" value="Genomic_DNA"/>
</dbReference>
<accession>A0A9Q1JVB6</accession>
<evidence type="ECO:0000313" key="2">
    <source>
        <dbReference type="Proteomes" id="UP001153076"/>
    </source>
</evidence>
<name>A0A9Q1JVB6_9CARY</name>
<reference evidence="1" key="1">
    <citation type="submission" date="2022-04" db="EMBL/GenBank/DDBJ databases">
        <title>Carnegiea gigantea Genome sequencing and assembly v2.</title>
        <authorList>
            <person name="Copetti D."/>
            <person name="Sanderson M.J."/>
            <person name="Burquez A."/>
            <person name="Wojciechowski M.F."/>
        </authorList>
    </citation>
    <scope>NUCLEOTIDE SEQUENCE</scope>
    <source>
        <strain evidence="1">SGP5-SGP5p</strain>
        <tissue evidence="1">Aerial part</tissue>
    </source>
</reference>
<gene>
    <name evidence="1" type="ORF">Cgig2_001957</name>
</gene>
<dbReference type="Proteomes" id="UP001153076">
    <property type="component" value="Unassembled WGS sequence"/>
</dbReference>
<protein>
    <submittedName>
        <fullName evidence="1">Uncharacterized protein</fullName>
    </submittedName>
</protein>
<sequence length="168" mass="20003">MAHVYRGWHGTHSPIDTTYYACKEHNASWARPGLYRAACKFKEGLRWHIWNGRTVRVLEDQWGNDERLQLWPHYGLFLGNIIPSLIYSMKLYGYRFVPYFLKKKYGTFLPKNVRPTEKHDSLYWPLSKNGEYNVKSRNGWLISRDKKTLISAMPRCGRFCGHFKFRPI</sequence>
<comment type="caution">
    <text evidence="1">The sequence shown here is derived from an EMBL/GenBank/DDBJ whole genome shotgun (WGS) entry which is preliminary data.</text>
</comment>
<dbReference type="AlphaFoldDB" id="A0A9Q1JVB6"/>
<evidence type="ECO:0000313" key="1">
    <source>
        <dbReference type="EMBL" id="KAJ8431634.1"/>
    </source>
</evidence>
<proteinExistence type="predicted"/>
<organism evidence="1 2">
    <name type="scientific">Carnegiea gigantea</name>
    <dbReference type="NCBI Taxonomy" id="171969"/>
    <lineage>
        <taxon>Eukaryota</taxon>
        <taxon>Viridiplantae</taxon>
        <taxon>Streptophyta</taxon>
        <taxon>Embryophyta</taxon>
        <taxon>Tracheophyta</taxon>
        <taxon>Spermatophyta</taxon>
        <taxon>Magnoliopsida</taxon>
        <taxon>eudicotyledons</taxon>
        <taxon>Gunneridae</taxon>
        <taxon>Pentapetalae</taxon>
        <taxon>Caryophyllales</taxon>
        <taxon>Cactineae</taxon>
        <taxon>Cactaceae</taxon>
        <taxon>Cactoideae</taxon>
        <taxon>Echinocereeae</taxon>
        <taxon>Carnegiea</taxon>
    </lineage>
</organism>